<dbReference type="PANTHER" id="PTHR30329:SF21">
    <property type="entry name" value="LIPOPROTEIN YIAD-RELATED"/>
    <property type="match status" value="1"/>
</dbReference>
<feature type="domain" description="OmpA-like" evidence="6">
    <location>
        <begin position="163"/>
        <end position="280"/>
    </location>
</feature>
<keyword evidence="3" id="KW-0998">Cell outer membrane</keyword>
<dbReference type="PANTHER" id="PTHR30329">
    <property type="entry name" value="STATOR ELEMENT OF FLAGELLAR MOTOR COMPLEX"/>
    <property type="match status" value="1"/>
</dbReference>
<dbReference type="InterPro" id="IPR006665">
    <property type="entry name" value="OmpA-like"/>
</dbReference>
<gene>
    <name evidence="7" type="ORF">SAMN05444359_12062</name>
</gene>
<evidence type="ECO:0000256" key="2">
    <source>
        <dbReference type="ARBA" id="ARBA00023136"/>
    </source>
</evidence>
<evidence type="ECO:0000259" key="6">
    <source>
        <dbReference type="PROSITE" id="PS51123"/>
    </source>
</evidence>
<dbReference type="Proteomes" id="UP000199021">
    <property type="component" value="Unassembled WGS sequence"/>
</dbReference>
<comment type="subcellular location">
    <subcellularLocation>
        <location evidence="1">Cell outer membrane</location>
    </subcellularLocation>
</comment>
<keyword evidence="8" id="KW-1185">Reference proteome</keyword>
<dbReference type="InParanoid" id="A0A1H9KDQ1"/>
<reference evidence="8" key="1">
    <citation type="submission" date="2016-10" db="EMBL/GenBank/DDBJ databases">
        <authorList>
            <person name="Varghese N."/>
            <person name="Submissions S."/>
        </authorList>
    </citation>
    <scope>NUCLEOTIDE SEQUENCE [LARGE SCALE GENOMIC DNA]</scope>
    <source>
        <strain evidence="8">DSM 24740</strain>
    </source>
</reference>
<evidence type="ECO:0000256" key="5">
    <source>
        <dbReference type="SAM" id="MobiDB-lite"/>
    </source>
</evidence>
<dbReference type="GO" id="GO:0009279">
    <property type="term" value="C:cell outer membrane"/>
    <property type="evidence" value="ECO:0007669"/>
    <property type="project" value="UniProtKB-SubCell"/>
</dbReference>
<evidence type="ECO:0000313" key="7">
    <source>
        <dbReference type="EMBL" id="SEQ97229.1"/>
    </source>
</evidence>
<name>A0A1H9KDQ1_9BACT</name>
<evidence type="ECO:0000256" key="3">
    <source>
        <dbReference type="ARBA" id="ARBA00023237"/>
    </source>
</evidence>
<dbReference type="Gene3D" id="3.30.1330.60">
    <property type="entry name" value="OmpA-like domain"/>
    <property type="match status" value="1"/>
</dbReference>
<dbReference type="AlphaFoldDB" id="A0A1H9KDQ1"/>
<dbReference type="InterPro" id="IPR006664">
    <property type="entry name" value="OMP_bac"/>
</dbReference>
<dbReference type="Pfam" id="PF00691">
    <property type="entry name" value="OmpA"/>
    <property type="match status" value="1"/>
</dbReference>
<dbReference type="PROSITE" id="PS51123">
    <property type="entry name" value="OMPA_2"/>
    <property type="match status" value="1"/>
</dbReference>
<dbReference type="InterPro" id="IPR050330">
    <property type="entry name" value="Bact_OuterMem_StrucFunc"/>
</dbReference>
<dbReference type="PRINTS" id="PR01021">
    <property type="entry name" value="OMPADOMAIN"/>
</dbReference>
<protein>
    <submittedName>
        <fullName evidence="7">Outer membrane protein OmpA</fullName>
    </submittedName>
</protein>
<dbReference type="EMBL" id="FOFB01000020">
    <property type="protein sequence ID" value="SEQ97229.1"/>
    <property type="molecule type" value="Genomic_DNA"/>
</dbReference>
<feature type="region of interest" description="Disordered" evidence="5">
    <location>
        <begin position="243"/>
        <end position="280"/>
    </location>
</feature>
<proteinExistence type="predicted"/>
<organism evidence="7 8">
    <name type="scientific">Neolewinella agarilytica</name>
    <dbReference type="NCBI Taxonomy" id="478744"/>
    <lineage>
        <taxon>Bacteria</taxon>
        <taxon>Pseudomonadati</taxon>
        <taxon>Bacteroidota</taxon>
        <taxon>Saprospiria</taxon>
        <taxon>Saprospirales</taxon>
        <taxon>Lewinellaceae</taxon>
        <taxon>Neolewinella</taxon>
    </lineage>
</organism>
<dbReference type="InterPro" id="IPR036737">
    <property type="entry name" value="OmpA-like_sf"/>
</dbReference>
<feature type="compositionally biased region" description="Basic and acidic residues" evidence="5">
    <location>
        <begin position="251"/>
        <end position="267"/>
    </location>
</feature>
<evidence type="ECO:0000256" key="1">
    <source>
        <dbReference type="ARBA" id="ARBA00004442"/>
    </source>
</evidence>
<evidence type="ECO:0000256" key="4">
    <source>
        <dbReference type="PROSITE-ProRule" id="PRU00473"/>
    </source>
</evidence>
<keyword evidence="2 4" id="KW-0472">Membrane</keyword>
<accession>A0A1H9KDQ1</accession>
<dbReference type="SUPFAM" id="SSF103088">
    <property type="entry name" value="OmpA-like"/>
    <property type="match status" value="1"/>
</dbReference>
<sequence length="280" mass="31020">MKFFVMAIVWLVFSFLAFNTCIKPEYCPDDGANAAAAAPVDEPAAAITNDYAIVSSLGSNDVLTGSRWAALRDKLVGEYGANPNQALDVYGHYYASEAKPADFENMGFLRAEEIKQILLRETNIPGDKINTLARLMDGSPDADPWRAGTFNWQAIEEEPVESAVIELDKNEIDILFPFSSSTKEVDPSVDAYLVKLAQRLQQTNETVVLTGHTDDVSSDEYNMGLGQRRADFVKNILVRNGAPANRITTRSRGESDPRRPNTTDANRRQNRRVNVKLSAQ</sequence>
<evidence type="ECO:0000313" key="8">
    <source>
        <dbReference type="Proteomes" id="UP000199021"/>
    </source>
</evidence>
<dbReference type="STRING" id="478744.SAMN05444359_12062"/>
<dbReference type="CDD" id="cd07185">
    <property type="entry name" value="OmpA_C-like"/>
    <property type="match status" value="1"/>
</dbReference>